<dbReference type="EC" id="5.6.2.1" evidence="3"/>
<evidence type="ECO:0000256" key="11">
    <source>
        <dbReference type="ARBA" id="ARBA00023235"/>
    </source>
</evidence>
<dbReference type="GO" id="GO:0006310">
    <property type="term" value="P:DNA recombination"/>
    <property type="evidence" value="ECO:0007669"/>
    <property type="project" value="TreeGrafter"/>
</dbReference>
<dbReference type="PROSITE" id="PS50880">
    <property type="entry name" value="TOPRIM"/>
    <property type="match status" value="1"/>
</dbReference>
<dbReference type="NCBIfam" id="NF005829">
    <property type="entry name" value="PRK07726.1"/>
    <property type="match status" value="1"/>
</dbReference>
<gene>
    <name evidence="19" type="ORF">JHT90_06160</name>
</gene>
<evidence type="ECO:0000256" key="8">
    <source>
        <dbReference type="ARBA" id="ARBA00022842"/>
    </source>
</evidence>
<organism evidence="19 20">
    <name type="scientific">Entomomonas asaccharolytica</name>
    <dbReference type="NCBI Taxonomy" id="2785331"/>
    <lineage>
        <taxon>Bacteria</taxon>
        <taxon>Pseudomonadati</taxon>
        <taxon>Pseudomonadota</taxon>
        <taxon>Gammaproteobacteria</taxon>
        <taxon>Pseudomonadales</taxon>
        <taxon>Pseudomonadaceae</taxon>
        <taxon>Entomomonas</taxon>
    </lineage>
</organism>
<dbReference type="InterPro" id="IPR006171">
    <property type="entry name" value="TOPRIM_dom"/>
</dbReference>
<evidence type="ECO:0000256" key="14">
    <source>
        <dbReference type="ARBA" id="ARBA00032235"/>
    </source>
</evidence>
<dbReference type="Pfam" id="PF01131">
    <property type="entry name" value="Topoisom_bac"/>
    <property type="match status" value="1"/>
</dbReference>
<evidence type="ECO:0000256" key="9">
    <source>
        <dbReference type="ARBA" id="ARBA00023029"/>
    </source>
</evidence>
<proteinExistence type="inferred from homology"/>
<dbReference type="InterPro" id="IPR013498">
    <property type="entry name" value="Topo_IA_Znf"/>
</dbReference>
<dbReference type="InterPro" id="IPR034144">
    <property type="entry name" value="TOPRIM_TopoIII"/>
</dbReference>
<dbReference type="PRINTS" id="PR00417">
    <property type="entry name" value="PRTPISMRASEI"/>
</dbReference>
<dbReference type="Gene3D" id="1.10.290.10">
    <property type="entry name" value="Topoisomerase I, domain 4"/>
    <property type="match status" value="1"/>
</dbReference>
<evidence type="ECO:0000256" key="16">
    <source>
        <dbReference type="SAM" id="MobiDB-lite"/>
    </source>
</evidence>
<dbReference type="EMBL" id="CP067393">
    <property type="protein sequence ID" value="QQP86821.1"/>
    <property type="molecule type" value="Genomic_DNA"/>
</dbReference>
<dbReference type="GO" id="GO:0006265">
    <property type="term" value="P:DNA topological change"/>
    <property type="evidence" value="ECO:0007669"/>
    <property type="project" value="InterPro"/>
</dbReference>
<feature type="domain" description="Topo IA-type catalytic" evidence="18">
    <location>
        <begin position="149"/>
        <end position="611"/>
    </location>
</feature>
<evidence type="ECO:0000256" key="1">
    <source>
        <dbReference type="ARBA" id="ARBA00000213"/>
    </source>
</evidence>
<evidence type="ECO:0000256" key="2">
    <source>
        <dbReference type="ARBA" id="ARBA00009446"/>
    </source>
</evidence>
<dbReference type="InterPro" id="IPR013497">
    <property type="entry name" value="Topo_IA_cen"/>
</dbReference>
<keyword evidence="7" id="KW-0862">Zinc</keyword>
<reference evidence="19 20" key="1">
    <citation type="submission" date="2021-01" db="EMBL/GenBank/DDBJ databases">
        <title>Entomomonas sp. F2A isolated from a house cricket (Acheta domesticus).</title>
        <authorList>
            <person name="Spergser J."/>
            <person name="Busse H.-J."/>
        </authorList>
    </citation>
    <scope>NUCLEOTIDE SEQUENCE [LARGE SCALE GENOMIC DNA]</scope>
    <source>
        <strain evidence="19 20">F2A</strain>
    </source>
</reference>
<evidence type="ECO:0000256" key="15">
    <source>
        <dbReference type="ARBA" id="ARBA00032877"/>
    </source>
</evidence>
<feature type="region of interest" description="Disordered" evidence="16">
    <location>
        <begin position="449"/>
        <end position="469"/>
    </location>
</feature>
<keyword evidence="20" id="KW-1185">Reference proteome</keyword>
<keyword evidence="8" id="KW-0460">Magnesium</keyword>
<dbReference type="Gene3D" id="2.70.20.10">
    <property type="entry name" value="Topoisomerase I, domain 3"/>
    <property type="match status" value="1"/>
</dbReference>
<evidence type="ECO:0000313" key="19">
    <source>
        <dbReference type="EMBL" id="QQP86821.1"/>
    </source>
</evidence>
<evidence type="ECO:0000256" key="4">
    <source>
        <dbReference type="ARBA" id="ARBA00022723"/>
    </source>
</evidence>
<evidence type="ECO:0000256" key="7">
    <source>
        <dbReference type="ARBA" id="ARBA00022833"/>
    </source>
</evidence>
<evidence type="ECO:0000256" key="10">
    <source>
        <dbReference type="ARBA" id="ARBA00023125"/>
    </source>
</evidence>
<dbReference type="SMART" id="SM00436">
    <property type="entry name" value="TOP1Bc"/>
    <property type="match status" value="1"/>
</dbReference>
<sequence length="675" mass="75676">MQLILCEKPDQGKIVAKTLGITQSKNGYIEGNGITVTWCIGHILELAQASDYDEKYKKWALDWLPFIPNQWKYNVTPKKSGQFKIIKQLLKQATEVIIGTDADREGELIAREVMVLCGYKGPVKRLWYSALNATAIKKAWNEMQDGQKTYPLYLSALARSKADWLVGCNLTCLFTILAQQNGYKGFIPVGRVQTPTLKLVVDRELANTNFVPIPYWLITIKLTSQGQSFKAAWDVPKQFTDEVGRCIKQEAAIQATKLFQTTGQATVTSITTERKNTNHPLPFDLAGLQLMCCNKYGFDVEETLNIAQSLYEKHKATSYPRTECGYLPTSMFAEAPVIFNTLAKTDPSISNLLTKLDTTIKSKSWNDKQVDKHSHHGIIPTDEIVDLSAMTEKELQVYKLIRANYLAQFLPLHEYDHTTVLLDCKGQTLVAIGKKIIVNGWKALLSGDIDDDNTETEESTEPSEAKNQTQILPPLQQNMTCQINQVDCHSKQTTAPPLYNEGTLVVAMKSVAKLIDDPKIKQKLRETTGIGTQATRANIIKKLKDKKLITKKRGKLIATEVGHSIIKTVPDVISNPGTTGIWEQALDMIEQGEISIDAFLHKQSQWLASMVQKYGNTTIEIKQQPIATGDPCPKCGKPTIKRKGKTTTFWGCPDYPKCDGVIFPKTRKKKYKKQE</sequence>
<dbReference type="InterPro" id="IPR023405">
    <property type="entry name" value="Topo_IA_core_domain"/>
</dbReference>
<dbReference type="InterPro" id="IPR013824">
    <property type="entry name" value="Topo_IA_cen_sub1"/>
</dbReference>
<dbReference type="SUPFAM" id="SSF56712">
    <property type="entry name" value="Prokaryotic type I DNA topoisomerase"/>
    <property type="match status" value="1"/>
</dbReference>
<keyword evidence="5" id="KW-0677">Repeat</keyword>
<name>A0A974NHR7_9GAMM</name>
<dbReference type="GO" id="GO:0003917">
    <property type="term" value="F:DNA topoisomerase type I (single strand cut, ATP-independent) activity"/>
    <property type="evidence" value="ECO:0007669"/>
    <property type="project" value="UniProtKB-EC"/>
</dbReference>
<dbReference type="Gene3D" id="1.10.460.10">
    <property type="entry name" value="Topoisomerase I, domain 2"/>
    <property type="match status" value="1"/>
</dbReference>
<evidence type="ECO:0000313" key="20">
    <source>
        <dbReference type="Proteomes" id="UP000595278"/>
    </source>
</evidence>
<evidence type="ECO:0000256" key="5">
    <source>
        <dbReference type="ARBA" id="ARBA00022737"/>
    </source>
</evidence>
<keyword evidence="6" id="KW-0863">Zinc-finger</keyword>
<comment type="catalytic activity">
    <reaction evidence="1">
        <text>ATP-independent breakage of single-stranded DNA, followed by passage and rejoining.</text>
        <dbReference type="EC" id="5.6.2.1"/>
    </reaction>
</comment>
<dbReference type="SUPFAM" id="SSF57783">
    <property type="entry name" value="Zinc beta-ribbon"/>
    <property type="match status" value="1"/>
</dbReference>
<keyword evidence="9" id="KW-0799">Topoisomerase</keyword>
<evidence type="ECO:0000256" key="12">
    <source>
        <dbReference type="ARBA" id="ARBA00030003"/>
    </source>
</evidence>
<dbReference type="KEGG" id="eaz:JHT90_06160"/>
<dbReference type="PROSITE" id="PS00396">
    <property type="entry name" value="TOPO_IA_1"/>
    <property type="match status" value="1"/>
</dbReference>
<dbReference type="Pfam" id="PF01396">
    <property type="entry name" value="Zn_ribbon_Top1"/>
    <property type="match status" value="1"/>
</dbReference>
<dbReference type="Pfam" id="PF01751">
    <property type="entry name" value="Toprim"/>
    <property type="match status" value="1"/>
</dbReference>
<dbReference type="GO" id="GO:0003677">
    <property type="term" value="F:DNA binding"/>
    <property type="evidence" value="ECO:0007669"/>
    <property type="project" value="UniProtKB-KW"/>
</dbReference>
<evidence type="ECO:0000256" key="6">
    <source>
        <dbReference type="ARBA" id="ARBA00022771"/>
    </source>
</evidence>
<dbReference type="AlphaFoldDB" id="A0A974NHR7"/>
<dbReference type="PROSITE" id="PS52039">
    <property type="entry name" value="TOPO_IA_2"/>
    <property type="match status" value="1"/>
</dbReference>
<dbReference type="Proteomes" id="UP000595278">
    <property type="component" value="Chromosome"/>
</dbReference>
<dbReference type="RefSeq" id="WP_201095262.1">
    <property type="nucleotide sequence ID" value="NZ_CP067393.1"/>
</dbReference>
<keyword evidence="10" id="KW-0238">DNA-binding</keyword>
<dbReference type="CDD" id="cd03362">
    <property type="entry name" value="TOPRIM_TopoIA_TopoIII"/>
    <property type="match status" value="1"/>
</dbReference>
<dbReference type="GO" id="GO:0008270">
    <property type="term" value="F:zinc ion binding"/>
    <property type="evidence" value="ECO:0007669"/>
    <property type="project" value="UniProtKB-KW"/>
</dbReference>
<dbReference type="GO" id="GO:0043597">
    <property type="term" value="C:cytoplasmic replication fork"/>
    <property type="evidence" value="ECO:0007669"/>
    <property type="project" value="TreeGrafter"/>
</dbReference>
<protein>
    <recommendedName>
        <fullName evidence="3">DNA topoisomerase</fullName>
        <ecNumber evidence="3">5.6.2.1</ecNumber>
    </recommendedName>
    <alternativeName>
        <fullName evidence="15">Omega-protein</fullName>
    </alternativeName>
    <alternativeName>
        <fullName evidence="14">Relaxing enzyme</fullName>
    </alternativeName>
    <alternativeName>
        <fullName evidence="12">Swivelase</fullName>
    </alternativeName>
    <alternativeName>
        <fullName evidence="13">Untwisting enzyme</fullName>
    </alternativeName>
</protein>
<evidence type="ECO:0000259" key="17">
    <source>
        <dbReference type="PROSITE" id="PS50880"/>
    </source>
</evidence>
<evidence type="ECO:0000256" key="13">
    <source>
        <dbReference type="ARBA" id="ARBA00031985"/>
    </source>
</evidence>
<comment type="similarity">
    <text evidence="2">Belongs to the type IA topoisomerase family.</text>
</comment>
<dbReference type="InterPro" id="IPR000380">
    <property type="entry name" value="Topo_IA"/>
</dbReference>
<evidence type="ECO:0000259" key="18">
    <source>
        <dbReference type="PROSITE" id="PS52039"/>
    </source>
</evidence>
<dbReference type="SMART" id="SM00493">
    <property type="entry name" value="TOPRIM"/>
    <property type="match status" value="1"/>
</dbReference>
<dbReference type="NCBIfam" id="TIGR01056">
    <property type="entry name" value="topB"/>
    <property type="match status" value="1"/>
</dbReference>
<keyword evidence="4" id="KW-0479">Metal-binding</keyword>
<dbReference type="SMART" id="SM00437">
    <property type="entry name" value="TOP1Ac"/>
    <property type="match status" value="1"/>
</dbReference>
<feature type="compositionally biased region" description="Acidic residues" evidence="16">
    <location>
        <begin position="449"/>
        <end position="461"/>
    </location>
</feature>
<feature type="domain" description="Toprim" evidence="17">
    <location>
        <begin position="1"/>
        <end position="132"/>
    </location>
</feature>
<dbReference type="InterPro" id="IPR013825">
    <property type="entry name" value="Topo_IA_cen_sub2"/>
</dbReference>
<keyword evidence="11" id="KW-0413">Isomerase</keyword>
<dbReference type="PANTHER" id="PTHR11390:SF21">
    <property type="entry name" value="DNA TOPOISOMERASE 3-ALPHA"/>
    <property type="match status" value="1"/>
</dbReference>
<dbReference type="InterPro" id="IPR013826">
    <property type="entry name" value="Topo_IA_cen_sub3"/>
</dbReference>
<dbReference type="Gene3D" id="3.30.65.10">
    <property type="entry name" value="Bacterial Topoisomerase I, domain 1"/>
    <property type="match status" value="1"/>
</dbReference>
<dbReference type="InterPro" id="IPR023406">
    <property type="entry name" value="Topo_IA_AS"/>
</dbReference>
<dbReference type="GO" id="GO:0006281">
    <property type="term" value="P:DNA repair"/>
    <property type="evidence" value="ECO:0007669"/>
    <property type="project" value="TreeGrafter"/>
</dbReference>
<dbReference type="Gene3D" id="3.40.50.140">
    <property type="match status" value="1"/>
</dbReference>
<evidence type="ECO:0000256" key="3">
    <source>
        <dbReference type="ARBA" id="ARBA00012891"/>
    </source>
</evidence>
<dbReference type="InterPro" id="IPR003602">
    <property type="entry name" value="Topo_IA_DNA-bd_dom"/>
</dbReference>
<dbReference type="InterPro" id="IPR005738">
    <property type="entry name" value="TopoIII"/>
</dbReference>
<accession>A0A974NHR7</accession>
<dbReference type="PANTHER" id="PTHR11390">
    <property type="entry name" value="PROKARYOTIC DNA TOPOISOMERASE"/>
    <property type="match status" value="1"/>
</dbReference>
<dbReference type="InterPro" id="IPR003601">
    <property type="entry name" value="Topo_IA_2"/>
</dbReference>